<feature type="region of interest" description="Disordered" evidence="1">
    <location>
        <begin position="99"/>
        <end position="118"/>
    </location>
</feature>
<accession>A0A2P2MWU9</accession>
<evidence type="ECO:0000313" key="3">
    <source>
        <dbReference type="EMBL" id="MBX34694.1"/>
    </source>
</evidence>
<evidence type="ECO:0000313" key="2">
    <source>
        <dbReference type="EMBL" id="MBX34693.1"/>
    </source>
</evidence>
<name>A0A2P2MWU9_RHIMU</name>
<organism evidence="3">
    <name type="scientific">Rhizophora mucronata</name>
    <name type="common">Asiatic mangrove</name>
    <dbReference type="NCBI Taxonomy" id="61149"/>
    <lineage>
        <taxon>Eukaryota</taxon>
        <taxon>Viridiplantae</taxon>
        <taxon>Streptophyta</taxon>
        <taxon>Embryophyta</taxon>
        <taxon>Tracheophyta</taxon>
        <taxon>Spermatophyta</taxon>
        <taxon>Magnoliopsida</taxon>
        <taxon>eudicotyledons</taxon>
        <taxon>Gunneridae</taxon>
        <taxon>Pentapetalae</taxon>
        <taxon>rosids</taxon>
        <taxon>fabids</taxon>
        <taxon>Malpighiales</taxon>
        <taxon>Rhizophoraceae</taxon>
        <taxon>Rhizophora</taxon>
    </lineage>
</organism>
<dbReference type="EMBL" id="GGEC01054210">
    <property type="protein sequence ID" value="MBX34694.1"/>
    <property type="molecule type" value="Transcribed_RNA"/>
</dbReference>
<dbReference type="AlphaFoldDB" id="A0A2P2MWU9"/>
<sequence>MGITVALKSGLGTRKYLAEKDAEIGEAKMTVMMAAIPSDWDTYIVAGTQGKERRRSCYCCYCCCYRYLFLRPQNKYLYLCIPDQLIPRYIFLLAKGVDPTPEDSGISGSQKTQPRPDS</sequence>
<evidence type="ECO:0000256" key="1">
    <source>
        <dbReference type="SAM" id="MobiDB-lite"/>
    </source>
</evidence>
<dbReference type="EMBL" id="GGEC01054212">
    <property type="protein sequence ID" value="MBX34696.1"/>
    <property type="molecule type" value="Transcribed_RNA"/>
</dbReference>
<reference evidence="3" key="1">
    <citation type="submission" date="2018-02" db="EMBL/GenBank/DDBJ databases">
        <title>Rhizophora mucronata_Transcriptome.</title>
        <authorList>
            <person name="Meera S.P."/>
            <person name="Sreeshan A."/>
            <person name="Augustine A."/>
        </authorList>
    </citation>
    <scope>NUCLEOTIDE SEQUENCE</scope>
    <source>
        <tissue evidence="3">Leaf</tissue>
    </source>
</reference>
<protein>
    <submittedName>
        <fullName evidence="2">Disease resistance protein RGA2</fullName>
    </submittedName>
    <submittedName>
        <fullName evidence="3">Putative disease resistance protein RGA4</fullName>
    </submittedName>
</protein>
<proteinExistence type="predicted"/>
<dbReference type="EMBL" id="GGEC01054209">
    <property type="protein sequence ID" value="MBX34693.1"/>
    <property type="molecule type" value="Transcribed_RNA"/>
</dbReference>
<feature type="compositionally biased region" description="Polar residues" evidence="1">
    <location>
        <begin position="106"/>
        <end position="118"/>
    </location>
</feature>